<accession>A0ABT6AWY1</accession>
<reference evidence="2 3" key="1">
    <citation type="submission" date="2023-03" db="EMBL/GenBank/DDBJ databases">
        <title>Draft assemblies of triclosan tolerant bacteria isolated from returned activated sludge.</title>
        <authorList>
            <person name="Van Hamelsveld S."/>
        </authorList>
    </citation>
    <scope>NUCLEOTIDE SEQUENCE [LARGE SCALE GENOMIC DNA]</scope>
    <source>
        <strain evidence="2 3">GW210010_S58</strain>
    </source>
</reference>
<keyword evidence="3" id="KW-1185">Reference proteome</keyword>
<dbReference type="InterPro" id="IPR006448">
    <property type="entry name" value="Phage_term_ssu_P27"/>
</dbReference>
<dbReference type="RefSeq" id="WP_276267431.1">
    <property type="nucleotide sequence ID" value="NZ_JARJLM010000484.1"/>
</dbReference>
<dbReference type="NCBIfam" id="TIGR01558">
    <property type="entry name" value="sm_term_P27"/>
    <property type="match status" value="1"/>
</dbReference>
<organism evidence="2 3">
    <name type="scientific">Cupriavidus basilensis</name>
    <dbReference type="NCBI Taxonomy" id="68895"/>
    <lineage>
        <taxon>Bacteria</taxon>
        <taxon>Pseudomonadati</taxon>
        <taxon>Pseudomonadota</taxon>
        <taxon>Betaproteobacteria</taxon>
        <taxon>Burkholderiales</taxon>
        <taxon>Burkholderiaceae</taxon>
        <taxon>Cupriavidus</taxon>
    </lineage>
</organism>
<dbReference type="EMBL" id="JARJLM010000484">
    <property type="protein sequence ID" value="MDF3837141.1"/>
    <property type="molecule type" value="Genomic_DNA"/>
</dbReference>
<protein>
    <submittedName>
        <fullName evidence="2">Phage terminase small subunit P27 family</fullName>
    </submittedName>
</protein>
<sequence length="158" mass="16892">MAGVAGRSGRKPKPTARKALAGNPGKRALNRSEPDFGLVTTIFAPDWLEGHARDLWEHLAPLLCKQHILQATDIQNLEVYCAAYGQFRKAEEDVARNGQVVAGAQGGPIKNPALTAKNEAVKQMVTYGALLGLDPSSRQRLLGPKKKGEGNPFAALLG</sequence>
<gene>
    <name evidence="2" type="ORF">P3W85_29920</name>
</gene>
<dbReference type="Proteomes" id="UP001216674">
    <property type="component" value="Unassembled WGS sequence"/>
</dbReference>
<evidence type="ECO:0000313" key="2">
    <source>
        <dbReference type="EMBL" id="MDF3837141.1"/>
    </source>
</evidence>
<proteinExistence type="predicted"/>
<feature type="region of interest" description="Disordered" evidence="1">
    <location>
        <begin position="1"/>
        <end position="32"/>
    </location>
</feature>
<evidence type="ECO:0000256" key="1">
    <source>
        <dbReference type="SAM" id="MobiDB-lite"/>
    </source>
</evidence>
<dbReference type="Pfam" id="PF05119">
    <property type="entry name" value="Terminase_4"/>
    <property type="match status" value="1"/>
</dbReference>
<comment type="caution">
    <text evidence="2">The sequence shown here is derived from an EMBL/GenBank/DDBJ whole genome shotgun (WGS) entry which is preliminary data.</text>
</comment>
<evidence type="ECO:0000313" key="3">
    <source>
        <dbReference type="Proteomes" id="UP001216674"/>
    </source>
</evidence>
<name>A0ABT6AWY1_9BURK</name>